<reference evidence="4 5" key="1">
    <citation type="journal article" date="2020" name="bioRxiv">
        <title>Metabolic contributions of an alphaproteobacterial endosymbiont in the apicomplexan Cardiosporidium cionae.</title>
        <authorList>
            <person name="Hunter E.S."/>
            <person name="Paight C.J."/>
            <person name="Lane C.E."/>
        </authorList>
    </citation>
    <scope>NUCLEOTIDE SEQUENCE [LARGE SCALE GENOMIC DNA]</scope>
    <source>
        <strain evidence="4">ESH_2018</strain>
    </source>
</reference>
<feature type="region of interest" description="Disordered" evidence="2">
    <location>
        <begin position="769"/>
        <end position="797"/>
    </location>
</feature>
<dbReference type="SUPFAM" id="SSF47923">
    <property type="entry name" value="Ypt/Rab-GAP domain of gyp1p"/>
    <property type="match status" value="2"/>
</dbReference>
<dbReference type="Pfam" id="PF00566">
    <property type="entry name" value="RabGAP-TBC"/>
    <property type="match status" value="1"/>
</dbReference>
<comment type="caution">
    <text evidence="4">The sequence shown here is derived from an EMBL/GenBank/DDBJ whole genome shotgun (WGS) entry which is preliminary data.</text>
</comment>
<dbReference type="PANTHER" id="PTHR47219:SF9">
    <property type="entry name" value="GTPASE ACTIVATING PROTEIN AND CENTROSOME-ASSOCIATED, ISOFORM B"/>
    <property type="match status" value="1"/>
</dbReference>
<dbReference type="PROSITE" id="PS50086">
    <property type="entry name" value="TBC_RABGAP"/>
    <property type="match status" value="1"/>
</dbReference>
<evidence type="ECO:0000256" key="1">
    <source>
        <dbReference type="SAM" id="Coils"/>
    </source>
</evidence>
<dbReference type="InterPro" id="IPR000195">
    <property type="entry name" value="Rab-GAP-TBC_dom"/>
</dbReference>
<sequence length="910" mass="104799">MIHVDERNWEHRTPVAQTESKHLSMENCHLEWPNSFKKQSFVSMRQRGRALSPVLCYAPQSELCANADASDDSQRLGGASQNILEGKAVNALSNELLTYLLTHFLELEDIVNFALASKSLIKVARRYKWVKYCISNGGMTPKLRKNFWIYACARIQFLQISVALEVEWISKHTDFCSGLFDSPFQHEGTDVRSFLDQNYGLNMGELERRNLCMKLGKSVYHFLSTAHLEKTKDDEIKRDIDRTFPYQNLFKNRGGEGQLWLYNVLRALVSLDPASGYCQGMNFVVASFLIQFESPYHAFWMTLAMMRHYDYSLMFAPRVPLVALRLFQFSSVIREHLPKLWAHFRQNSLSIDFFANQWLLTNFAYFVKPKMLALIWDVFFVCGWKAFYRIGLAILLSMQSKLLSLDIEEMLKYLQNSSNVIEDDNSMSCKAILRRACKFRVTNSMLNTLSRDFMQSKLLGLISSFTIPKNSSNLANDNFPSFPKARRAVSDDEKNLEQLEPSCNSGVKLRGDDEALRGLVYPNDNIVIIDFCSIFARNQPMEGVSFFKTLDNDVVRLMWQQHCTCSLNSIELPTCNTQFFREYNGIDKPLWKKYPSIIESTRVIYSATTESYNKLLSKSVETSKNEMHRYQFKEKLPSCVYIPRSVLGGSEHGRYLLLKLEDIIRASLFVDRVQRQTTRDAKEFNEKVGAIEKSLLLQEKHVEGLTKVMAEIEAEKDEADSQRELLVITFQRLIESSTMSSDILMKLSGDNFYNHKILEDLRDAISHHAATTGDTSTTSAGERAYRSKMRKTSESRTTEISAVENEKSLILNVLRKVLRALESFNMKEAEFFELEKQLQEAQENFSEQRELKEQMINLLQEHLYAKETDKQQLVLTLVSKGSWVSRLPCTLKNNLCPILTSSMFSALSLV</sequence>
<dbReference type="PANTHER" id="PTHR47219">
    <property type="entry name" value="RAB GTPASE-ACTIVATING PROTEIN 1-LIKE"/>
    <property type="match status" value="1"/>
</dbReference>
<evidence type="ECO:0000256" key="2">
    <source>
        <dbReference type="SAM" id="MobiDB-lite"/>
    </source>
</evidence>
<dbReference type="SMART" id="SM00164">
    <property type="entry name" value="TBC"/>
    <property type="match status" value="1"/>
</dbReference>
<evidence type="ECO:0000313" key="5">
    <source>
        <dbReference type="Proteomes" id="UP000823046"/>
    </source>
</evidence>
<proteinExistence type="predicted"/>
<accession>A0ABQ7J6Y0</accession>
<organism evidence="4 5">
    <name type="scientific">Cardiosporidium cionae</name>
    <dbReference type="NCBI Taxonomy" id="476202"/>
    <lineage>
        <taxon>Eukaryota</taxon>
        <taxon>Sar</taxon>
        <taxon>Alveolata</taxon>
        <taxon>Apicomplexa</taxon>
        <taxon>Aconoidasida</taxon>
        <taxon>Nephromycida</taxon>
        <taxon>Cardiosporidium</taxon>
    </lineage>
</organism>
<gene>
    <name evidence="4" type="ORF">IE077_004146</name>
</gene>
<feature type="domain" description="Rab-GAP TBC" evidence="3">
    <location>
        <begin position="138"/>
        <end position="383"/>
    </location>
</feature>
<dbReference type="Proteomes" id="UP000823046">
    <property type="component" value="Unassembled WGS sequence"/>
</dbReference>
<feature type="compositionally biased region" description="Low complexity" evidence="2">
    <location>
        <begin position="769"/>
        <end position="781"/>
    </location>
</feature>
<evidence type="ECO:0000313" key="4">
    <source>
        <dbReference type="EMBL" id="KAF8819674.1"/>
    </source>
</evidence>
<keyword evidence="1" id="KW-0175">Coiled coil</keyword>
<evidence type="ECO:0000259" key="3">
    <source>
        <dbReference type="PROSITE" id="PS50086"/>
    </source>
</evidence>
<dbReference type="Gene3D" id="1.10.472.80">
    <property type="entry name" value="Ypt/Rab-GAP domain of gyp1p, domain 3"/>
    <property type="match status" value="1"/>
</dbReference>
<name>A0ABQ7J6Y0_9APIC</name>
<feature type="coiled-coil region" evidence="1">
    <location>
        <begin position="824"/>
        <end position="858"/>
    </location>
</feature>
<dbReference type="InterPro" id="IPR035969">
    <property type="entry name" value="Rab-GAP_TBC_sf"/>
</dbReference>
<dbReference type="EMBL" id="JADAQX010000645">
    <property type="protein sequence ID" value="KAF8819674.1"/>
    <property type="molecule type" value="Genomic_DNA"/>
</dbReference>
<keyword evidence="5" id="KW-1185">Reference proteome</keyword>
<dbReference type="InterPro" id="IPR050302">
    <property type="entry name" value="Rab_GAP_TBC_domain"/>
</dbReference>
<protein>
    <submittedName>
        <fullName evidence="4">TBC domain-containing protein</fullName>
    </submittedName>
</protein>
<dbReference type="Gene3D" id="1.10.8.270">
    <property type="entry name" value="putative rabgap domain of human tbc1 domain family member 14 like domains"/>
    <property type="match status" value="1"/>
</dbReference>